<reference evidence="1 2" key="1">
    <citation type="journal article" date="2015" name="Sci. Rep.">
        <title>The power of single molecule real-time sequencing technology in the de novo assembly of a eukaryotic genome.</title>
        <authorList>
            <person name="Sakai H."/>
            <person name="Naito K."/>
            <person name="Ogiso-Tanaka E."/>
            <person name="Takahashi Y."/>
            <person name="Iseki K."/>
            <person name="Muto C."/>
            <person name="Satou K."/>
            <person name="Teruya K."/>
            <person name="Shiroma A."/>
            <person name="Shimoji M."/>
            <person name="Hirano T."/>
            <person name="Itoh T."/>
            <person name="Kaga A."/>
            <person name="Tomooka N."/>
        </authorList>
    </citation>
    <scope>NUCLEOTIDE SEQUENCE [LARGE SCALE GENOMIC DNA]</scope>
    <source>
        <strain evidence="2">cv. Shumari</strain>
    </source>
</reference>
<evidence type="ECO:0000313" key="1">
    <source>
        <dbReference type="EMBL" id="BAT78358.1"/>
    </source>
</evidence>
<sequence>MQEGFSNNDSETGNSQDLLFEYFDHDPPYSREPLTDKILDLTRHYPILKSLRSCDLLSFSWMSVAWYPIYQKPFRSSFSTPDLQANNLCDRRRPFFFLHRQFHPRGPVWKQ</sequence>
<evidence type="ECO:0000313" key="2">
    <source>
        <dbReference type="Proteomes" id="UP000291084"/>
    </source>
</evidence>
<gene>
    <name evidence="1" type="primary">Vigan.02G102400</name>
    <name evidence="1" type="ORF">VIGAN_02102400</name>
</gene>
<proteinExistence type="predicted"/>
<dbReference type="InterPro" id="IPR008507">
    <property type="entry name" value="DUF789"/>
</dbReference>
<keyword evidence="2" id="KW-1185">Reference proteome</keyword>
<dbReference type="PANTHER" id="PTHR31343:SF5">
    <property type="entry name" value="DUF789 FAMILY PROTEIN"/>
    <property type="match status" value="1"/>
</dbReference>
<organism evidence="1 2">
    <name type="scientific">Vigna angularis var. angularis</name>
    <dbReference type="NCBI Taxonomy" id="157739"/>
    <lineage>
        <taxon>Eukaryota</taxon>
        <taxon>Viridiplantae</taxon>
        <taxon>Streptophyta</taxon>
        <taxon>Embryophyta</taxon>
        <taxon>Tracheophyta</taxon>
        <taxon>Spermatophyta</taxon>
        <taxon>Magnoliopsida</taxon>
        <taxon>eudicotyledons</taxon>
        <taxon>Gunneridae</taxon>
        <taxon>Pentapetalae</taxon>
        <taxon>rosids</taxon>
        <taxon>fabids</taxon>
        <taxon>Fabales</taxon>
        <taxon>Fabaceae</taxon>
        <taxon>Papilionoideae</taxon>
        <taxon>50 kb inversion clade</taxon>
        <taxon>NPAAA clade</taxon>
        <taxon>indigoferoid/millettioid clade</taxon>
        <taxon>Phaseoleae</taxon>
        <taxon>Vigna</taxon>
    </lineage>
</organism>
<protein>
    <submittedName>
        <fullName evidence="1">Uncharacterized protein</fullName>
    </submittedName>
</protein>
<dbReference type="OrthoDB" id="784906at2759"/>
<name>A0A0S3RD69_PHAAN</name>
<dbReference type="Proteomes" id="UP000291084">
    <property type="component" value="Chromosome 2"/>
</dbReference>
<dbReference type="PANTHER" id="PTHR31343">
    <property type="entry name" value="T15D22.8"/>
    <property type="match status" value="1"/>
</dbReference>
<accession>A0A0S3RD69</accession>
<dbReference type="Pfam" id="PF05623">
    <property type="entry name" value="DUF789"/>
    <property type="match status" value="1"/>
</dbReference>
<dbReference type="AlphaFoldDB" id="A0A0S3RD69"/>
<dbReference type="EMBL" id="AP015035">
    <property type="protein sequence ID" value="BAT78358.1"/>
    <property type="molecule type" value="Genomic_DNA"/>
</dbReference>